<feature type="domain" description="HMG box" evidence="4">
    <location>
        <begin position="10"/>
        <end position="79"/>
    </location>
</feature>
<evidence type="ECO:0000313" key="6">
    <source>
        <dbReference type="Proteomes" id="UP000076727"/>
    </source>
</evidence>
<dbReference type="GO" id="GO:0001228">
    <property type="term" value="F:DNA-binding transcription activator activity, RNA polymerase II-specific"/>
    <property type="evidence" value="ECO:0007669"/>
    <property type="project" value="TreeGrafter"/>
</dbReference>
<feature type="DNA-binding region" description="HMG box" evidence="3">
    <location>
        <begin position="10"/>
        <end position="79"/>
    </location>
</feature>
<sequence length="255" mass="28505">MESQGQQRRIPRPRNSWMVFRQCVNRSEHLPDALRRCQKWLSAVTGPCWTALPEARKQIFEEVGKAEAEAHQRAYPGYKYQPARKAKKQGPLKNIDTEVRAGELAREPYERSAAALGSSLSGRRGTGTATASERGVAAKHAWYPDVLDVPLPQPQQAFTRTSTAVPPTLPSIRFPALNLVPHRSPIGTRSSVSSIASSWGWTTPDYPVPRAHEDWWPARTTVPLAPTPVPESLQQVHIGHGHPPEYFDWNYFSSS</sequence>
<evidence type="ECO:0000256" key="2">
    <source>
        <dbReference type="ARBA" id="ARBA00023163"/>
    </source>
</evidence>
<dbReference type="GO" id="GO:0000978">
    <property type="term" value="F:RNA polymerase II cis-regulatory region sequence-specific DNA binding"/>
    <property type="evidence" value="ECO:0007669"/>
    <property type="project" value="TreeGrafter"/>
</dbReference>
<evidence type="ECO:0000256" key="3">
    <source>
        <dbReference type="PROSITE-ProRule" id="PRU00267"/>
    </source>
</evidence>
<keyword evidence="1 3" id="KW-0238">DNA-binding</keyword>
<evidence type="ECO:0000259" key="4">
    <source>
        <dbReference type="PROSITE" id="PS50118"/>
    </source>
</evidence>
<protein>
    <recommendedName>
        <fullName evidence="4">HMG box domain-containing protein</fullName>
    </recommendedName>
</protein>
<dbReference type="PANTHER" id="PTHR10270">
    <property type="entry name" value="SOX TRANSCRIPTION FACTOR"/>
    <property type="match status" value="1"/>
</dbReference>
<dbReference type="InterPro" id="IPR036910">
    <property type="entry name" value="HMG_box_dom_sf"/>
</dbReference>
<dbReference type="InterPro" id="IPR050140">
    <property type="entry name" value="SRY-related_HMG-box_TF-like"/>
</dbReference>
<dbReference type="AlphaFoldDB" id="A0A165SUK7"/>
<dbReference type="Gene3D" id="1.10.30.10">
    <property type="entry name" value="High mobility group box domain"/>
    <property type="match status" value="1"/>
</dbReference>
<gene>
    <name evidence="5" type="ORF">DAEQUDRAFT_587822</name>
</gene>
<accession>A0A165SUK7</accession>
<reference evidence="5 6" key="1">
    <citation type="journal article" date="2016" name="Mol. Biol. Evol.">
        <title>Comparative Genomics of Early-Diverging Mushroom-Forming Fungi Provides Insights into the Origins of Lignocellulose Decay Capabilities.</title>
        <authorList>
            <person name="Nagy L.G."/>
            <person name="Riley R."/>
            <person name="Tritt A."/>
            <person name="Adam C."/>
            <person name="Daum C."/>
            <person name="Floudas D."/>
            <person name="Sun H."/>
            <person name="Yadav J.S."/>
            <person name="Pangilinan J."/>
            <person name="Larsson K.H."/>
            <person name="Matsuura K."/>
            <person name="Barry K."/>
            <person name="Labutti K."/>
            <person name="Kuo R."/>
            <person name="Ohm R.A."/>
            <person name="Bhattacharya S.S."/>
            <person name="Shirouzu T."/>
            <person name="Yoshinaga Y."/>
            <person name="Martin F.M."/>
            <person name="Grigoriev I.V."/>
            <person name="Hibbett D.S."/>
        </authorList>
    </citation>
    <scope>NUCLEOTIDE SEQUENCE [LARGE SCALE GENOMIC DNA]</scope>
    <source>
        <strain evidence="5 6">L-15889</strain>
    </source>
</reference>
<name>A0A165SUK7_9APHY</name>
<proteinExistence type="predicted"/>
<evidence type="ECO:0000256" key="1">
    <source>
        <dbReference type="ARBA" id="ARBA00023125"/>
    </source>
</evidence>
<dbReference type="InterPro" id="IPR009071">
    <property type="entry name" value="HMG_box_dom"/>
</dbReference>
<dbReference type="PANTHER" id="PTHR10270:SF161">
    <property type="entry name" value="SEX-DETERMINING REGION Y PROTEIN"/>
    <property type="match status" value="1"/>
</dbReference>
<keyword evidence="6" id="KW-1185">Reference proteome</keyword>
<dbReference type="EMBL" id="KV429040">
    <property type="protein sequence ID" value="KZT72510.1"/>
    <property type="molecule type" value="Genomic_DNA"/>
</dbReference>
<dbReference type="GO" id="GO:0005634">
    <property type="term" value="C:nucleus"/>
    <property type="evidence" value="ECO:0007669"/>
    <property type="project" value="UniProtKB-UniRule"/>
</dbReference>
<evidence type="ECO:0000313" key="5">
    <source>
        <dbReference type="EMBL" id="KZT72510.1"/>
    </source>
</evidence>
<dbReference type="PROSITE" id="PS50118">
    <property type="entry name" value="HMG_BOX_2"/>
    <property type="match status" value="1"/>
</dbReference>
<organism evidence="5 6">
    <name type="scientific">Daedalea quercina L-15889</name>
    <dbReference type="NCBI Taxonomy" id="1314783"/>
    <lineage>
        <taxon>Eukaryota</taxon>
        <taxon>Fungi</taxon>
        <taxon>Dikarya</taxon>
        <taxon>Basidiomycota</taxon>
        <taxon>Agaricomycotina</taxon>
        <taxon>Agaricomycetes</taxon>
        <taxon>Polyporales</taxon>
        <taxon>Fomitopsis</taxon>
    </lineage>
</organism>
<dbReference type="GO" id="GO:0000122">
    <property type="term" value="P:negative regulation of transcription by RNA polymerase II"/>
    <property type="evidence" value="ECO:0007669"/>
    <property type="project" value="TreeGrafter"/>
</dbReference>
<keyword evidence="2" id="KW-0804">Transcription</keyword>
<dbReference type="GO" id="GO:0030154">
    <property type="term" value="P:cell differentiation"/>
    <property type="evidence" value="ECO:0007669"/>
    <property type="project" value="TreeGrafter"/>
</dbReference>
<dbReference type="Proteomes" id="UP000076727">
    <property type="component" value="Unassembled WGS sequence"/>
</dbReference>
<dbReference type="OrthoDB" id="6247875at2759"/>
<dbReference type="SUPFAM" id="SSF47095">
    <property type="entry name" value="HMG-box"/>
    <property type="match status" value="1"/>
</dbReference>
<keyword evidence="3" id="KW-0539">Nucleus</keyword>
<dbReference type="STRING" id="1314783.A0A165SUK7"/>